<dbReference type="WBParaSite" id="EVEC_0001368601-mRNA-1">
    <property type="protein sequence ID" value="EVEC_0001368601-mRNA-1"/>
    <property type="gene ID" value="EVEC_0001368601"/>
</dbReference>
<evidence type="ECO:0000313" key="3">
    <source>
        <dbReference type="WBParaSite" id="EVEC_0001368601-mRNA-1"/>
    </source>
</evidence>
<dbReference type="AlphaFoldDB" id="A0A0N4VRL5"/>
<dbReference type="EMBL" id="UXUI01017308">
    <property type="protein sequence ID" value="VDD98061.1"/>
    <property type="molecule type" value="Genomic_DNA"/>
</dbReference>
<evidence type="ECO:0000313" key="1">
    <source>
        <dbReference type="EMBL" id="VDD98061.1"/>
    </source>
</evidence>
<name>A0A0N4VRL5_ENTVE</name>
<accession>A0A0N4VRL5</accession>
<reference evidence="3" key="1">
    <citation type="submission" date="2017-02" db="UniProtKB">
        <authorList>
            <consortium name="WormBaseParasite"/>
        </authorList>
    </citation>
    <scope>IDENTIFICATION</scope>
</reference>
<sequence length="69" mass="7910">MLDGYSMQLQVFHKDWVVQVCNTAKQGQMSAKIWNASRICVSSLRRGHANLLCIVPILVYVHRNERAKP</sequence>
<dbReference type="OrthoDB" id="8192570at2759"/>
<proteinExistence type="predicted"/>
<evidence type="ECO:0000313" key="2">
    <source>
        <dbReference type="Proteomes" id="UP000274131"/>
    </source>
</evidence>
<protein>
    <submittedName>
        <fullName evidence="3">Ovule protein</fullName>
    </submittedName>
</protein>
<reference evidence="1 2" key="2">
    <citation type="submission" date="2018-10" db="EMBL/GenBank/DDBJ databases">
        <authorList>
            <consortium name="Pathogen Informatics"/>
        </authorList>
    </citation>
    <scope>NUCLEOTIDE SEQUENCE [LARGE SCALE GENOMIC DNA]</scope>
</reference>
<organism evidence="3">
    <name type="scientific">Enterobius vermicularis</name>
    <name type="common">Human pinworm</name>
    <dbReference type="NCBI Taxonomy" id="51028"/>
    <lineage>
        <taxon>Eukaryota</taxon>
        <taxon>Metazoa</taxon>
        <taxon>Ecdysozoa</taxon>
        <taxon>Nematoda</taxon>
        <taxon>Chromadorea</taxon>
        <taxon>Rhabditida</taxon>
        <taxon>Spirurina</taxon>
        <taxon>Oxyuridomorpha</taxon>
        <taxon>Oxyuroidea</taxon>
        <taxon>Oxyuridae</taxon>
        <taxon>Enterobius</taxon>
    </lineage>
</organism>
<dbReference type="Proteomes" id="UP000274131">
    <property type="component" value="Unassembled WGS sequence"/>
</dbReference>
<keyword evidence="2" id="KW-1185">Reference proteome</keyword>
<gene>
    <name evidence="1" type="ORF">EVEC_LOCUS12812</name>
</gene>